<feature type="region of interest" description="Disordered" evidence="3">
    <location>
        <begin position="744"/>
        <end position="763"/>
    </location>
</feature>
<name>A0A1I6BIG9_9PSEU</name>
<proteinExistence type="predicted"/>
<dbReference type="Pfam" id="PF25547">
    <property type="entry name" value="WXG100_2"/>
    <property type="match status" value="1"/>
</dbReference>
<feature type="domain" description="Teneurin-like YD-shell" evidence="6">
    <location>
        <begin position="829"/>
        <end position="951"/>
    </location>
</feature>
<feature type="compositionally biased region" description="Basic and acidic residues" evidence="3">
    <location>
        <begin position="349"/>
        <end position="368"/>
    </location>
</feature>
<feature type="region of interest" description="Disordered" evidence="3">
    <location>
        <begin position="1330"/>
        <end position="1517"/>
    </location>
</feature>
<feature type="compositionally biased region" description="Pro residues" evidence="3">
    <location>
        <begin position="1406"/>
        <end position="1449"/>
    </location>
</feature>
<dbReference type="STRING" id="112413.SAMN05421854_12834"/>
<dbReference type="Pfam" id="PF20148">
    <property type="entry name" value="DUF6531"/>
    <property type="match status" value="1"/>
</dbReference>
<dbReference type="InterPro" id="IPR045351">
    <property type="entry name" value="DUF6531"/>
</dbReference>
<evidence type="ECO:0000259" key="5">
    <source>
        <dbReference type="Pfam" id="PF20148"/>
    </source>
</evidence>
<dbReference type="Pfam" id="PF25023">
    <property type="entry name" value="TEN_YD-shell"/>
    <property type="match status" value="2"/>
</dbReference>
<dbReference type="InterPro" id="IPR006530">
    <property type="entry name" value="YD"/>
</dbReference>
<feature type="region of interest" description="Disordered" evidence="3">
    <location>
        <begin position="259"/>
        <end position="371"/>
    </location>
</feature>
<feature type="region of interest" description="Disordered" evidence="3">
    <location>
        <begin position="774"/>
        <end position="794"/>
    </location>
</feature>
<dbReference type="Gene3D" id="1.20.1260.20">
    <property type="entry name" value="PPE superfamily"/>
    <property type="match status" value="1"/>
</dbReference>
<dbReference type="InterPro" id="IPR057746">
    <property type="entry name" value="CpnT-like_N"/>
</dbReference>
<evidence type="ECO:0000259" key="7">
    <source>
        <dbReference type="Pfam" id="PF25547"/>
    </source>
</evidence>
<dbReference type="InterPro" id="IPR056823">
    <property type="entry name" value="TEN-like_YD-shell"/>
</dbReference>
<evidence type="ECO:0000313" key="9">
    <source>
        <dbReference type="Proteomes" id="UP000199137"/>
    </source>
</evidence>
<dbReference type="Pfam" id="PF05593">
    <property type="entry name" value="RHS_repeat"/>
    <property type="match status" value="2"/>
</dbReference>
<organism evidence="8 9">
    <name type="scientific">Amycolatopsis rubida</name>
    <dbReference type="NCBI Taxonomy" id="112413"/>
    <lineage>
        <taxon>Bacteria</taxon>
        <taxon>Bacillati</taxon>
        <taxon>Actinomycetota</taxon>
        <taxon>Actinomycetes</taxon>
        <taxon>Pseudonocardiales</taxon>
        <taxon>Pseudonocardiaceae</taxon>
        <taxon>Amycolatopsis</taxon>
    </lineage>
</organism>
<dbReference type="InterPro" id="IPR038332">
    <property type="entry name" value="PPE_sf"/>
</dbReference>
<dbReference type="NCBIfam" id="TIGR01643">
    <property type="entry name" value="YD_repeat_2x"/>
    <property type="match status" value="8"/>
</dbReference>
<dbReference type="PRINTS" id="PR01217">
    <property type="entry name" value="PRICHEXTENSN"/>
</dbReference>
<feature type="domain" description="Outer membrane channel protein CpnT-like N-terminal" evidence="7">
    <location>
        <begin position="99"/>
        <end position="215"/>
    </location>
</feature>
<evidence type="ECO:0000256" key="4">
    <source>
        <dbReference type="SAM" id="Phobius"/>
    </source>
</evidence>
<feature type="coiled-coil region" evidence="2">
    <location>
        <begin position="91"/>
        <end position="118"/>
    </location>
</feature>
<dbReference type="SUPFAM" id="SSF140453">
    <property type="entry name" value="EsxAB dimer-like"/>
    <property type="match status" value="1"/>
</dbReference>
<feature type="compositionally biased region" description="Basic and acidic residues" evidence="3">
    <location>
        <begin position="273"/>
        <end position="287"/>
    </location>
</feature>
<keyword evidence="4" id="KW-0812">Transmembrane</keyword>
<dbReference type="PANTHER" id="PTHR32305:SF15">
    <property type="entry name" value="PROTEIN RHSA-RELATED"/>
    <property type="match status" value="1"/>
</dbReference>
<feature type="compositionally biased region" description="Pro residues" evidence="3">
    <location>
        <begin position="1456"/>
        <end position="1469"/>
    </location>
</feature>
<evidence type="ECO:0000256" key="3">
    <source>
        <dbReference type="SAM" id="MobiDB-lite"/>
    </source>
</evidence>
<evidence type="ECO:0000256" key="2">
    <source>
        <dbReference type="SAM" id="Coils"/>
    </source>
</evidence>
<feature type="compositionally biased region" description="Basic and acidic residues" evidence="3">
    <location>
        <begin position="1472"/>
        <end position="1508"/>
    </location>
</feature>
<sequence length="1716" mass="185841">MCSAPDSVNRVSNPLIAETKDSTKAYSGITLLESGEMVKSGIESGDWASIAMGAVGVALDVLSTAMDPFGSILAAGVGWLIEHVGPLKEALEALTGKADEIKAQAETWQNVAKELESIGKDLTSCVEKDLQSWTGEAADAYRERTEDVANLLGAAQKGTEGAASGVKTAGEVVAAVRMLVRDIIAQLVGHLISWALQVLFTAGIGMAWVLPQVTAAVAKTAAELARITKQLVSALKALMPLLKKAGVLFEDAAKALKGIKGGKAKPPGAPKNIETKPKPQPENEKGGDSTTASGDHSGPPKDEVKPQGDHSPPPKDETKPPGSHSEQPRGEEPAPSDRSGNQGETGKTPPKDDPKAGDTRGGKDECKTAGDPVDVVRGSVLIADVDLELPSPLVLERLHVSSYRSGRWFGPSWTSTVDQRLEAGRGAVRFYAADGRILVYPRAAAGEPVLPLEGPRRPLTATDDGYLLADPVTGTELRFAPGRGGVFPLRTATGAAGDRMDFEYDDRGAPRLIRHSAGYRVALEAEAGRVTAIRVLGDGQEPVLVRTFGYDRLGRLVRVFNSSGLATHYDYDADGRITGWQDRNGSWYRYIYDADGRCVRTVGDRGVYDGEFAYDREQRITRYTNALGHVTEFHFNEASQPIKDVSPLGAATVSTWDRYDRLLSRTDPLGRTTGFEYTAEGLLTAVVRPDGSRAQVSSAPDGTLTVTVESAERSWRRVYPPGTAPDLFTAQAGIAAAEFAQDRQLTGGEPARAEPDPVERDQFGRPRVVAGGTRFGWTVDGSQASRTGPSGRREEWRYDAEGNLVERADARFEYGPFDLPVAKTDATGARTSYEYDTELQLVRITDPAGLTWNYTYDADGRLVAETDFDGRERQFAYDAAGQLVRSVDGLGAVTGYSYDALGNVIERRSEAGTVRYEYDPVGFLSRATEGSCVLEIERDEDGRVVRESVDGRTVSYAHEASGIRRTTPSGSVSEWSFDDAGKAVALSTAGHEVVFRHDEAGHEVERVLGGSVVLAQAFDAEHQLVGQTLAAGNQIRQRREYRYRPDGHLAGVDDSLSGSTRYQLDAAGRVTTVTRREGQETYRYDPSGNIRHARLPFAEPDSGSRGYTGNRLTAAGAVRYVHDDQGRLVARHENSRTWTYRWDAQDRLLAVETPDGVEWRYRYDPLGRRIAKQRWLPGADAPAEETLFSWSGQLLVEQEHRLAGAAPLTLTWDHLPGTVRPVTQTELLGTSARFFSFVTDPVGTPVGLVDAYGTVAWRASGSLWGRTRPGGTPLRFPGQYADDETGLHYNVFRYYDPGTGRYLSQDPLGLAPAPNPAAYVPNPLAGADPLGLGNCLGRQKSGPDDEARPNETPGGGNNAGHVQDTNPSSAPPREPTPPPREPTPPPREPSPTPREPAPETTTASSAPPPPPPPPPGKAPGAPPPPPPPPGKAPAAPPPPPGGAKPPPKPLAKRPARPPAEPPKETPPPYKMKTGDEAKAEKQRIDTKIDQTLEKVPLKDRPPVLRIPDDPTFTASTKVSELPDYLKHNLRPGDNDKTLGEMLGQKRSDIIGPDGKPTEFGREAKASDLVDQQGGAGYNPRDNAICMDPRKSDNEIAHELGHAQQNQHGGYTKNNTNGSLLEYHNVLKNENLVNDGLRDNYTLKPGTKPKPGETYENMVDEINHMPNKEVRERNQAMLKEIDEMLKEPRYQGKADQIRENLMLEYFTNPKLAEPIPL</sequence>
<dbReference type="InterPro" id="IPR031325">
    <property type="entry name" value="RHS_repeat"/>
</dbReference>
<dbReference type="InterPro" id="IPR022385">
    <property type="entry name" value="Rhs_assc_core"/>
</dbReference>
<dbReference type="PANTHER" id="PTHR32305">
    <property type="match status" value="1"/>
</dbReference>
<keyword evidence="4" id="KW-0472">Membrane</keyword>
<evidence type="ECO:0000313" key="8">
    <source>
        <dbReference type="EMBL" id="SFQ80733.1"/>
    </source>
</evidence>
<keyword evidence="1" id="KW-0677">Repeat</keyword>
<evidence type="ECO:0000256" key="1">
    <source>
        <dbReference type="ARBA" id="ARBA00022737"/>
    </source>
</evidence>
<gene>
    <name evidence="8" type="ORF">SAMN05421854_12834</name>
</gene>
<dbReference type="EMBL" id="FOWC01000028">
    <property type="protein sequence ID" value="SFQ80733.1"/>
    <property type="molecule type" value="Genomic_DNA"/>
</dbReference>
<feature type="compositionally biased region" description="Pro residues" evidence="3">
    <location>
        <begin position="1369"/>
        <end position="1395"/>
    </location>
</feature>
<evidence type="ECO:0000259" key="6">
    <source>
        <dbReference type="Pfam" id="PF25023"/>
    </source>
</evidence>
<dbReference type="InterPro" id="IPR036689">
    <property type="entry name" value="ESAT-6-like_sf"/>
</dbReference>
<dbReference type="SUPFAM" id="SSF69304">
    <property type="entry name" value="Tricorn protease N-terminal domain"/>
    <property type="match status" value="1"/>
</dbReference>
<feature type="domain" description="Teneurin-like YD-shell" evidence="6">
    <location>
        <begin position="1057"/>
        <end position="1306"/>
    </location>
</feature>
<feature type="compositionally biased region" description="Basic and acidic residues" evidence="3">
    <location>
        <begin position="751"/>
        <end position="763"/>
    </location>
</feature>
<reference evidence="8 9" key="1">
    <citation type="submission" date="2016-10" db="EMBL/GenBank/DDBJ databases">
        <authorList>
            <person name="de Groot N.N."/>
        </authorList>
    </citation>
    <scope>NUCLEOTIDE SEQUENCE [LARGE SCALE GENOMIC DNA]</scope>
    <source>
        <strain evidence="8 9">DSM 44637</strain>
    </source>
</reference>
<keyword evidence="4" id="KW-1133">Transmembrane helix</keyword>
<dbReference type="InterPro" id="IPR050708">
    <property type="entry name" value="T6SS_VgrG/RHS"/>
</dbReference>
<keyword evidence="2" id="KW-0175">Coiled coil</keyword>
<feature type="domain" description="DUF6531" evidence="5">
    <location>
        <begin position="370"/>
        <end position="440"/>
    </location>
</feature>
<protein>
    <submittedName>
        <fullName evidence="8">RHS repeat-associated core domain-containing protein</fullName>
    </submittedName>
</protein>
<feature type="transmembrane region" description="Helical" evidence="4">
    <location>
        <begin position="187"/>
        <end position="210"/>
    </location>
</feature>
<dbReference type="Gene3D" id="2.180.10.10">
    <property type="entry name" value="RHS repeat-associated core"/>
    <property type="match status" value="2"/>
</dbReference>
<dbReference type="Proteomes" id="UP000199137">
    <property type="component" value="Unassembled WGS sequence"/>
</dbReference>
<accession>A0A1I6BIG9</accession>
<feature type="compositionally biased region" description="Basic and acidic residues" evidence="3">
    <location>
        <begin position="298"/>
        <end position="319"/>
    </location>
</feature>
<dbReference type="NCBIfam" id="TIGR03696">
    <property type="entry name" value="Rhs_assc_core"/>
    <property type="match status" value="1"/>
</dbReference>